<dbReference type="InterPro" id="IPR000515">
    <property type="entry name" value="MetI-like"/>
</dbReference>
<dbReference type="SUPFAM" id="SSF161098">
    <property type="entry name" value="MetI-like"/>
    <property type="match status" value="1"/>
</dbReference>
<gene>
    <name evidence="9" type="ORF">UFOPK4319_01108</name>
</gene>
<dbReference type="CDD" id="cd06261">
    <property type="entry name" value="TM_PBP2"/>
    <property type="match status" value="1"/>
</dbReference>
<evidence type="ECO:0000256" key="5">
    <source>
        <dbReference type="ARBA" id="ARBA00022989"/>
    </source>
</evidence>
<feature type="transmembrane region" description="Helical" evidence="7">
    <location>
        <begin position="85"/>
        <end position="106"/>
    </location>
</feature>
<dbReference type="EMBL" id="CAFBQN010000120">
    <property type="protein sequence ID" value="CAB5062373.1"/>
    <property type="molecule type" value="Genomic_DNA"/>
</dbReference>
<comment type="subcellular location">
    <subcellularLocation>
        <location evidence="1">Cell membrane</location>
        <topology evidence="1">Multi-pass membrane protein</topology>
    </subcellularLocation>
</comment>
<evidence type="ECO:0000256" key="7">
    <source>
        <dbReference type="SAM" id="Phobius"/>
    </source>
</evidence>
<feature type="transmembrane region" description="Helical" evidence="7">
    <location>
        <begin position="21"/>
        <end position="46"/>
    </location>
</feature>
<dbReference type="InterPro" id="IPR035906">
    <property type="entry name" value="MetI-like_sf"/>
</dbReference>
<dbReference type="GO" id="GO:0055085">
    <property type="term" value="P:transmembrane transport"/>
    <property type="evidence" value="ECO:0007669"/>
    <property type="project" value="InterPro"/>
</dbReference>
<organism evidence="9">
    <name type="scientific">freshwater metagenome</name>
    <dbReference type="NCBI Taxonomy" id="449393"/>
    <lineage>
        <taxon>unclassified sequences</taxon>
        <taxon>metagenomes</taxon>
        <taxon>ecological metagenomes</taxon>
    </lineage>
</organism>
<dbReference type="AlphaFoldDB" id="A0A6J7U8T0"/>
<dbReference type="Pfam" id="PF00528">
    <property type="entry name" value="BPD_transp_1"/>
    <property type="match status" value="1"/>
</dbReference>
<accession>A0A6J7U8T0</accession>
<dbReference type="PANTHER" id="PTHR43005">
    <property type="entry name" value="BLR7065 PROTEIN"/>
    <property type="match status" value="1"/>
</dbReference>
<keyword evidence="6 7" id="KW-0472">Membrane</keyword>
<evidence type="ECO:0000256" key="4">
    <source>
        <dbReference type="ARBA" id="ARBA00022692"/>
    </source>
</evidence>
<keyword evidence="4 7" id="KW-0812">Transmembrane</keyword>
<feature type="transmembrane region" description="Helical" evidence="7">
    <location>
        <begin position="274"/>
        <end position="296"/>
    </location>
</feature>
<proteinExistence type="predicted"/>
<evidence type="ECO:0000313" key="9">
    <source>
        <dbReference type="EMBL" id="CAB5062373.1"/>
    </source>
</evidence>
<dbReference type="PROSITE" id="PS50928">
    <property type="entry name" value="ABC_TM1"/>
    <property type="match status" value="1"/>
</dbReference>
<feature type="transmembrane region" description="Helical" evidence="7">
    <location>
        <begin position="222"/>
        <end position="248"/>
    </location>
</feature>
<dbReference type="GO" id="GO:0005886">
    <property type="term" value="C:plasma membrane"/>
    <property type="evidence" value="ECO:0007669"/>
    <property type="project" value="UniProtKB-SubCell"/>
</dbReference>
<keyword evidence="2" id="KW-0813">Transport</keyword>
<dbReference type="Gene3D" id="1.10.3720.10">
    <property type="entry name" value="MetI-like"/>
    <property type="match status" value="1"/>
</dbReference>
<dbReference type="PANTHER" id="PTHR43005:SF1">
    <property type="entry name" value="SPERMIDINE_PUTRESCINE TRANSPORT SYSTEM PERMEASE PROTEIN"/>
    <property type="match status" value="1"/>
</dbReference>
<feature type="transmembrane region" description="Helical" evidence="7">
    <location>
        <begin position="118"/>
        <end position="138"/>
    </location>
</feature>
<evidence type="ECO:0000256" key="1">
    <source>
        <dbReference type="ARBA" id="ARBA00004651"/>
    </source>
</evidence>
<name>A0A6J7U8T0_9ZZZZ</name>
<keyword evidence="3" id="KW-1003">Cell membrane</keyword>
<evidence type="ECO:0000256" key="2">
    <source>
        <dbReference type="ARBA" id="ARBA00022448"/>
    </source>
</evidence>
<feature type="domain" description="ABC transmembrane type-1" evidence="8">
    <location>
        <begin position="81"/>
        <end position="295"/>
    </location>
</feature>
<evidence type="ECO:0000259" key="8">
    <source>
        <dbReference type="PROSITE" id="PS50928"/>
    </source>
</evidence>
<evidence type="ECO:0000256" key="6">
    <source>
        <dbReference type="ARBA" id="ARBA00023136"/>
    </source>
</evidence>
<reference evidence="9" key="1">
    <citation type="submission" date="2020-05" db="EMBL/GenBank/DDBJ databases">
        <authorList>
            <person name="Chiriac C."/>
            <person name="Salcher M."/>
            <person name="Ghai R."/>
            <person name="Kavagutti S V."/>
        </authorList>
    </citation>
    <scope>NUCLEOTIDE SEQUENCE</scope>
</reference>
<feature type="transmembrane region" description="Helical" evidence="7">
    <location>
        <begin position="169"/>
        <end position="193"/>
    </location>
</feature>
<sequence length="306" mass="33284">MSTVTTKKAKSSGKGKMYNRGAWKYAIPAFIPLVLLSVVPLSQAIWTSFTDNVAGFEVKVSFIGLDNFQRLLGDKLFWASFKIGIIWAVSVTLLALVLGFGLALLLNQKLRFLGIMRVLSLVPWAMPPVIVAIMWNLLLRPTSGPIDGILEFFHVPGAKTDWLGDFNTAFPTVILIGAWVAMPIITVSILAAIQGIPMDMIEAATIDGANAWQRFRFITVPAVRAITTALVALNIIWNFSSFGLVFVLTAGGPGGKTFVPALFAYNEAFKYGNFGYAAAMGVVMALAIVLMLGVYLKASKREDTQR</sequence>
<keyword evidence="5 7" id="KW-1133">Transmembrane helix</keyword>
<evidence type="ECO:0000256" key="3">
    <source>
        <dbReference type="ARBA" id="ARBA00022475"/>
    </source>
</evidence>
<protein>
    <submittedName>
        <fullName evidence="9">Unannotated protein</fullName>
    </submittedName>
</protein>